<comment type="caution">
    <text evidence="1">The sequence shown here is derived from an EMBL/GenBank/DDBJ whole genome shotgun (WGS) entry which is preliminary data.</text>
</comment>
<evidence type="ECO:0008006" key="3">
    <source>
        <dbReference type="Google" id="ProtNLM"/>
    </source>
</evidence>
<organism evidence="1 2">
    <name type="scientific">Dipteronia dyeriana</name>
    <dbReference type="NCBI Taxonomy" id="168575"/>
    <lineage>
        <taxon>Eukaryota</taxon>
        <taxon>Viridiplantae</taxon>
        <taxon>Streptophyta</taxon>
        <taxon>Embryophyta</taxon>
        <taxon>Tracheophyta</taxon>
        <taxon>Spermatophyta</taxon>
        <taxon>Magnoliopsida</taxon>
        <taxon>eudicotyledons</taxon>
        <taxon>Gunneridae</taxon>
        <taxon>Pentapetalae</taxon>
        <taxon>rosids</taxon>
        <taxon>malvids</taxon>
        <taxon>Sapindales</taxon>
        <taxon>Sapindaceae</taxon>
        <taxon>Hippocastanoideae</taxon>
        <taxon>Acereae</taxon>
        <taxon>Dipteronia</taxon>
    </lineage>
</organism>
<keyword evidence="2" id="KW-1185">Reference proteome</keyword>
<reference evidence="1" key="1">
    <citation type="journal article" date="2023" name="Plant J.">
        <title>Genome sequences and population genomics provide insights into the demographic history, inbreeding, and mutation load of two 'living fossil' tree species of Dipteronia.</title>
        <authorList>
            <person name="Feng Y."/>
            <person name="Comes H.P."/>
            <person name="Chen J."/>
            <person name="Zhu S."/>
            <person name="Lu R."/>
            <person name="Zhang X."/>
            <person name="Li P."/>
            <person name="Qiu J."/>
            <person name="Olsen K.M."/>
            <person name="Qiu Y."/>
        </authorList>
    </citation>
    <scope>NUCLEOTIDE SEQUENCE</scope>
    <source>
        <strain evidence="1">KIB01</strain>
    </source>
</reference>
<evidence type="ECO:0000313" key="1">
    <source>
        <dbReference type="EMBL" id="KAK2644432.1"/>
    </source>
</evidence>
<dbReference type="AlphaFoldDB" id="A0AAD9WVX2"/>
<gene>
    <name evidence="1" type="ORF">Ddye_019627</name>
</gene>
<dbReference type="EMBL" id="JANJYI010000006">
    <property type="protein sequence ID" value="KAK2644432.1"/>
    <property type="molecule type" value="Genomic_DNA"/>
</dbReference>
<sequence length="176" mass="20646">MHEDDVEEEEEELEELLFETINCSLKTIQAILYVLNELIVIMCHERVQHFGGQGRDPENANELFNLRRVSLRNVVKRIFGIFKSRFIIFKITPPFPYSTQAELVLACVGLHNFLRKKCRSEEFPVEPDDEASSLLVNEDDDFEPFFEIQERQRENINGWMDSIAADMWRDVGHLVN</sequence>
<name>A0AAD9WVX2_9ROSI</name>
<accession>A0AAD9WVX2</accession>
<proteinExistence type="predicted"/>
<dbReference type="Proteomes" id="UP001280121">
    <property type="component" value="Unassembled WGS sequence"/>
</dbReference>
<evidence type="ECO:0000313" key="2">
    <source>
        <dbReference type="Proteomes" id="UP001280121"/>
    </source>
</evidence>
<protein>
    <recommendedName>
        <fullName evidence="3">DDE Tnp4 domain-containing protein</fullName>
    </recommendedName>
</protein>